<dbReference type="PANTHER" id="PTHR11136">
    <property type="entry name" value="FOLYLPOLYGLUTAMATE SYNTHASE-RELATED"/>
    <property type="match status" value="1"/>
</dbReference>
<dbReference type="AlphaFoldDB" id="A0A835ZCG7"/>
<dbReference type="GO" id="GO:0046872">
    <property type="term" value="F:metal ion binding"/>
    <property type="evidence" value="ECO:0007669"/>
    <property type="project" value="UniProtKB-KW"/>
</dbReference>
<evidence type="ECO:0000256" key="2">
    <source>
        <dbReference type="ARBA" id="ARBA00022598"/>
    </source>
</evidence>
<dbReference type="Pfam" id="PF08245">
    <property type="entry name" value="Mur_ligase_M"/>
    <property type="match status" value="1"/>
</dbReference>
<dbReference type="SUPFAM" id="SSF53244">
    <property type="entry name" value="MurD-like peptide ligases, peptide-binding domain"/>
    <property type="match status" value="1"/>
</dbReference>
<keyword evidence="6" id="KW-0460">Magnesium</keyword>
<evidence type="ECO:0000256" key="4">
    <source>
        <dbReference type="ARBA" id="ARBA00022741"/>
    </source>
</evidence>
<keyword evidence="3" id="KW-0479">Metal-binding</keyword>
<dbReference type="InterPro" id="IPR036615">
    <property type="entry name" value="Mur_ligase_C_dom_sf"/>
</dbReference>
<gene>
    <name evidence="8" type="ORF">JKP88DRAFT_298748</name>
</gene>
<evidence type="ECO:0000313" key="8">
    <source>
        <dbReference type="EMBL" id="KAG5190471.1"/>
    </source>
</evidence>
<evidence type="ECO:0000313" key="9">
    <source>
        <dbReference type="Proteomes" id="UP000664859"/>
    </source>
</evidence>
<dbReference type="Gene3D" id="3.40.1190.10">
    <property type="entry name" value="Mur-like, catalytic domain"/>
    <property type="match status" value="1"/>
</dbReference>
<protein>
    <submittedName>
        <fullName evidence="8">Mur ligase</fullName>
    </submittedName>
</protein>
<keyword evidence="9" id="KW-1185">Reference proteome</keyword>
<proteinExistence type="inferred from homology"/>
<dbReference type="Gene3D" id="3.90.190.20">
    <property type="entry name" value="Mur ligase, C-terminal domain"/>
    <property type="match status" value="1"/>
</dbReference>
<dbReference type="GO" id="GO:0004326">
    <property type="term" value="F:tetrahydrofolylpolyglutamate synthase activity"/>
    <property type="evidence" value="ECO:0007669"/>
    <property type="project" value="InterPro"/>
</dbReference>
<evidence type="ECO:0000256" key="3">
    <source>
        <dbReference type="ARBA" id="ARBA00022723"/>
    </source>
</evidence>
<evidence type="ECO:0000256" key="1">
    <source>
        <dbReference type="ARBA" id="ARBA00008276"/>
    </source>
</evidence>
<dbReference type="GO" id="GO:0008841">
    <property type="term" value="F:dihydrofolate synthase activity"/>
    <property type="evidence" value="ECO:0007669"/>
    <property type="project" value="TreeGrafter"/>
</dbReference>
<dbReference type="Proteomes" id="UP000664859">
    <property type="component" value="Unassembled WGS sequence"/>
</dbReference>
<feature type="domain" description="Mur ligase central" evidence="7">
    <location>
        <begin position="46"/>
        <end position="186"/>
    </location>
</feature>
<dbReference type="GO" id="GO:0005829">
    <property type="term" value="C:cytosol"/>
    <property type="evidence" value="ECO:0007669"/>
    <property type="project" value="TreeGrafter"/>
</dbReference>
<dbReference type="InterPro" id="IPR001645">
    <property type="entry name" value="Folylpolyglutamate_synth"/>
</dbReference>
<dbReference type="OrthoDB" id="5212574at2759"/>
<dbReference type="InterPro" id="IPR018109">
    <property type="entry name" value="Folylpolyglutamate_synth_CS"/>
</dbReference>
<dbReference type="PROSITE" id="PS01012">
    <property type="entry name" value="FOLYLPOLYGLU_SYNT_2"/>
    <property type="match status" value="1"/>
</dbReference>
<dbReference type="EMBL" id="JAFCMP010000034">
    <property type="protein sequence ID" value="KAG5190471.1"/>
    <property type="molecule type" value="Genomic_DNA"/>
</dbReference>
<dbReference type="PIRSF" id="PIRSF001563">
    <property type="entry name" value="Folylpolyglu_synth"/>
    <property type="match status" value="1"/>
</dbReference>
<dbReference type="InterPro" id="IPR013221">
    <property type="entry name" value="Mur_ligase_cen"/>
</dbReference>
<dbReference type="PANTHER" id="PTHR11136:SF0">
    <property type="entry name" value="DIHYDROFOLATE SYNTHETASE-RELATED"/>
    <property type="match status" value="1"/>
</dbReference>
<keyword evidence="2 8" id="KW-0436">Ligase</keyword>
<organism evidence="8 9">
    <name type="scientific">Tribonema minus</name>
    <dbReference type="NCBI Taxonomy" id="303371"/>
    <lineage>
        <taxon>Eukaryota</taxon>
        <taxon>Sar</taxon>
        <taxon>Stramenopiles</taxon>
        <taxon>Ochrophyta</taxon>
        <taxon>PX clade</taxon>
        <taxon>Xanthophyceae</taxon>
        <taxon>Tribonematales</taxon>
        <taxon>Tribonemataceae</taxon>
        <taxon>Tribonema</taxon>
    </lineage>
</organism>
<dbReference type="NCBIfam" id="TIGR01499">
    <property type="entry name" value="folC"/>
    <property type="match status" value="1"/>
</dbReference>
<dbReference type="GO" id="GO:0005524">
    <property type="term" value="F:ATP binding"/>
    <property type="evidence" value="ECO:0007669"/>
    <property type="project" value="UniProtKB-KW"/>
</dbReference>
<evidence type="ECO:0000259" key="7">
    <source>
        <dbReference type="Pfam" id="PF08245"/>
    </source>
</evidence>
<keyword evidence="4" id="KW-0547">Nucleotide-binding</keyword>
<sequence>MSRYEHVVRALYQVNAYQPAKMGLGNISALHACLGSPMQGMPAVHIAGTNGKGSVAFKMAKALEAAGYRTGLFVSPHVSCFRERMQINGVMIPEESVVRHMERIFSICETEHIPATFFELTTAMAFAHFREARAQVAVVEAGLGGRLDATNIITPSLSIITSVGLDHTKILGDTIEAIATDKAGVIKPGIPILVGDNCPIDLLKGIARERGAPFHRVHGVPTCLPPPLPPSLGVAEDERDFDEENSRLAAAGLSLLNTLGSAPGPINDAAVLAGIAKRPPCRFEVLRVAAPPPPLPPNGGAAAPPVTVTVILDVAHNPPAVRRLAAKLRADAPGRALRFIAATLAPLLGGRRPHVGGDGGGGGGSSDASVGAGVRAALAAAARAAAAGGPEEVVVVCGSVFIMAEARRALGFDEPQDSHLIAEVLGQGFSAGQDNLAVLNQAQR</sequence>
<evidence type="ECO:0000256" key="6">
    <source>
        <dbReference type="ARBA" id="ARBA00022842"/>
    </source>
</evidence>
<accession>A0A835ZCG7</accession>
<keyword evidence="5" id="KW-0067">ATP-binding</keyword>
<comment type="caution">
    <text evidence="8">The sequence shown here is derived from an EMBL/GenBank/DDBJ whole genome shotgun (WGS) entry which is preliminary data.</text>
</comment>
<evidence type="ECO:0000256" key="5">
    <source>
        <dbReference type="ARBA" id="ARBA00022840"/>
    </source>
</evidence>
<dbReference type="GO" id="GO:0005739">
    <property type="term" value="C:mitochondrion"/>
    <property type="evidence" value="ECO:0007669"/>
    <property type="project" value="TreeGrafter"/>
</dbReference>
<dbReference type="SUPFAM" id="SSF53623">
    <property type="entry name" value="MurD-like peptide ligases, catalytic domain"/>
    <property type="match status" value="1"/>
</dbReference>
<dbReference type="InterPro" id="IPR036565">
    <property type="entry name" value="Mur-like_cat_sf"/>
</dbReference>
<name>A0A835ZCG7_9STRA</name>
<reference evidence="8" key="1">
    <citation type="submission" date="2021-02" db="EMBL/GenBank/DDBJ databases">
        <title>First Annotated Genome of the Yellow-green Alga Tribonema minus.</title>
        <authorList>
            <person name="Mahan K.M."/>
        </authorList>
    </citation>
    <scope>NUCLEOTIDE SEQUENCE</scope>
    <source>
        <strain evidence="8">UTEX B ZZ1240</strain>
    </source>
</reference>
<comment type="similarity">
    <text evidence="1">Belongs to the folylpolyglutamate synthase family.</text>
</comment>